<sequence length="161" mass="17301">MRRPYKREDIGKSIAGAPSFEPLIQSDNGSYIGTATLKAIAQCITKNIRRPGDFVGRYGGEEFSVLLPSTDMNGAIRIAENIRAAVMATELTSMGARPVPLSVSIGVATFDGKNARAESSEQLLRQADRRLYQAKAAGRNTIMPRQAHGQAAMVGDPHPST</sequence>
<dbReference type="NCBIfam" id="TIGR00254">
    <property type="entry name" value="GGDEF"/>
    <property type="match status" value="1"/>
</dbReference>
<dbReference type="EMBL" id="CP000091">
    <property type="protein sequence ID" value="AAZ64059.1"/>
    <property type="molecule type" value="Genomic_DNA"/>
</dbReference>
<reference evidence="5" key="1">
    <citation type="submission" date="2005-08" db="EMBL/GenBank/DDBJ databases">
        <title>Complete sequence of chromosome 2 of Ralstonia eutropha JMP134.</title>
        <authorList>
            <person name="Copeland A."/>
            <person name="Lucas S."/>
            <person name="Lapidus A."/>
            <person name="Barry K."/>
            <person name="Detter J.C."/>
            <person name="Glavina T."/>
            <person name="Hammon N."/>
            <person name="Israni S."/>
            <person name="Pitluck S."/>
            <person name="Goltsman E."/>
            <person name="Martinez M."/>
            <person name="Schmutz J."/>
            <person name="Larimer F."/>
            <person name="Land M."/>
            <person name="Lykidis A."/>
            <person name="Richardson P."/>
        </authorList>
    </citation>
    <scope>NUCLEOTIDE SEQUENCE [LARGE SCALE GENOMIC DNA]</scope>
    <source>
        <strain evidence="5">JMP134</strain>
    </source>
</reference>
<dbReference type="GO" id="GO:0052621">
    <property type="term" value="F:diguanylate cyclase activity"/>
    <property type="evidence" value="ECO:0007669"/>
    <property type="project" value="UniProtKB-EC"/>
</dbReference>
<organism evidence="5">
    <name type="scientific">Cupriavidus pinatubonensis (strain JMP 134 / LMG 1197)</name>
    <name type="common">Cupriavidus necator (strain JMP 134)</name>
    <dbReference type="NCBI Taxonomy" id="264198"/>
    <lineage>
        <taxon>Bacteria</taxon>
        <taxon>Pseudomonadati</taxon>
        <taxon>Pseudomonadota</taxon>
        <taxon>Betaproteobacteria</taxon>
        <taxon>Burkholderiales</taxon>
        <taxon>Burkholderiaceae</taxon>
        <taxon>Cupriavidus</taxon>
    </lineage>
</organism>
<evidence type="ECO:0000256" key="2">
    <source>
        <dbReference type="ARBA" id="ARBA00034247"/>
    </source>
</evidence>
<dbReference type="eggNOG" id="COG3706">
    <property type="taxonomic scope" value="Bacteria"/>
</dbReference>
<dbReference type="InterPro" id="IPR029787">
    <property type="entry name" value="Nucleotide_cyclase"/>
</dbReference>
<dbReference type="AlphaFoldDB" id="Q46S25"/>
<dbReference type="Gene3D" id="3.30.70.270">
    <property type="match status" value="1"/>
</dbReference>
<evidence type="ECO:0000259" key="4">
    <source>
        <dbReference type="PROSITE" id="PS50887"/>
    </source>
</evidence>
<dbReference type="CDD" id="cd01949">
    <property type="entry name" value="GGDEF"/>
    <property type="match status" value="1"/>
</dbReference>
<proteinExistence type="predicted"/>
<dbReference type="GO" id="GO:1902201">
    <property type="term" value="P:negative regulation of bacterial-type flagellum-dependent cell motility"/>
    <property type="evidence" value="ECO:0007669"/>
    <property type="project" value="TreeGrafter"/>
</dbReference>
<evidence type="ECO:0000313" key="5">
    <source>
        <dbReference type="EMBL" id="AAZ64059.1"/>
    </source>
</evidence>
<dbReference type="SMART" id="SM00267">
    <property type="entry name" value="GGDEF"/>
    <property type="match status" value="1"/>
</dbReference>
<dbReference type="GO" id="GO:0043709">
    <property type="term" value="P:cell adhesion involved in single-species biofilm formation"/>
    <property type="evidence" value="ECO:0007669"/>
    <property type="project" value="TreeGrafter"/>
</dbReference>
<feature type="domain" description="GGDEF" evidence="4">
    <location>
        <begin position="8"/>
        <end position="147"/>
    </location>
</feature>
<evidence type="ECO:0000256" key="1">
    <source>
        <dbReference type="ARBA" id="ARBA00012528"/>
    </source>
</evidence>
<dbReference type="Pfam" id="PF00990">
    <property type="entry name" value="GGDEF"/>
    <property type="match status" value="1"/>
</dbReference>
<dbReference type="InterPro" id="IPR043128">
    <property type="entry name" value="Rev_trsase/Diguanyl_cyclase"/>
</dbReference>
<gene>
    <name evidence="5" type="ordered locus">Reut_B4711</name>
</gene>
<accession>Q46S25</accession>
<dbReference type="InterPro" id="IPR050469">
    <property type="entry name" value="Diguanylate_Cyclase"/>
</dbReference>
<dbReference type="GO" id="GO:0005886">
    <property type="term" value="C:plasma membrane"/>
    <property type="evidence" value="ECO:0007669"/>
    <property type="project" value="TreeGrafter"/>
</dbReference>
<feature type="region of interest" description="Disordered" evidence="3">
    <location>
        <begin position="140"/>
        <end position="161"/>
    </location>
</feature>
<dbReference type="HOGENOM" id="CLU_1640943_0_0_4"/>
<dbReference type="OrthoDB" id="9813903at2"/>
<comment type="catalytic activity">
    <reaction evidence="2">
        <text>2 GTP = 3',3'-c-di-GMP + 2 diphosphate</text>
        <dbReference type="Rhea" id="RHEA:24898"/>
        <dbReference type="ChEBI" id="CHEBI:33019"/>
        <dbReference type="ChEBI" id="CHEBI:37565"/>
        <dbReference type="ChEBI" id="CHEBI:58805"/>
        <dbReference type="EC" id="2.7.7.65"/>
    </reaction>
</comment>
<dbReference type="PANTHER" id="PTHR45138">
    <property type="entry name" value="REGULATORY COMPONENTS OF SENSORY TRANSDUCTION SYSTEM"/>
    <property type="match status" value="1"/>
</dbReference>
<dbReference type="STRING" id="264198.Reut_B4711"/>
<name>Q46S25_CUPPJ</name>
<dbReference type="InterPro" id="IPR000160">
    <property type="entry name" value="GGDEF_dom"/>
</dbReference>
<evidence type="ECO:0000256" key="3">
    <source>
        <dbReference type="SAM" id="MobiDB-lite"/>
    </source>
</evidence>
<dbReference type="PROSITE" id="PS50887">
    <property type="entry name" value="GGDEF"/>
    <property type="match status" value="1"/>
</dbReference>
<protein>
    <recommendedName>
        <fullName evidence="1">diguanylate cyclase</fullName>
        <ecNumber evidence="1">2.7.7.65</ecNumber>
    </recommendedName>
</protein>
<dbReference type="EC" id="2.7.7.65" evidence="1"/>
<dbReference type="KEGG" id="reu:Reut_B4711"/>
<dbReference type="SUPFAM" id="SSF55073">
    <property type="entry name" value="Nucleotide cyclase"/>
    <property type="match status" value="1"/>
</dbReference>
<dbReference type="PANTHER" id="PTHR45138:SF9">
    <property type="entry name" value="DIGUANYLATE CYCLASE DGCM-RELATED"/>
    <property type="match status" value="1"/>
</dbReference>